<dbReference type="GO" id="GO:0015293">
    <property type="term" value="F:symporter activity"/>
    <property type="evidence" value="ECO:0007669"/>
    <property type="project" value="UniProtKB-UniRule"/>
</dbReference>
<keyword evidence="7" id="KW-1003">Cell membrane</keyword>
<dbReference type="RefSeq" id="WP_006977343.1">
    <property type="nucleotide sequence ID" value="NZ_ABVL01000001.1"/>
</dbReference>
<organism evidence="8 9">
    <name type="scientific">Chthoniobacter flavus Ellin428</name>
    <dbReference type="NCBI Taxonomy" id="497964"/>
    <lineage>
        <taxon>Bacteria</taxon>
        <taxon>Pseudomonadati</taxon>
        <taxon>Verrucomicrobiota</taxon>
        <taxon>Spartobacteria</taxon>
        <taxon>Chthoniobacterales</taxon>
        <taxon>Chthoniobacteraceae</taxon>
        <taxon>Chthoniobacter</taxon>
    </lineage>
</organism>
<feature type="transmembrane region" description="Helical" evidence="7">
    <location>
        <begin position="362"/>
        <end position="380"/>
    </location>
</feature>
<comment type="similarity">
    <text evidence="7">Belongs to the NRAMP family.</text>
</comment>
<dbReference type="GO" id="GO:0005384">
    <property type="term" value="F:manganese ion transmembrane transporter activity"/>
    <property type="evidence" value="ECO:0007669"/>
    <property type="project" value="TreeGrafter"/>
</dbReference>
<keyword evidence="6 7" id="KW-0472">Membrane</keyword>
<dbReference type="GO" id="GO:0015086">
    <property type="term" value="F:cadmium ion transmembrane transporter activity"/>
    <property type="evidence" value="ECO:0007669"/>
    <property type="project" value="TreeGrafter"/>
</dbReference>
<keyword evidence="2 7" id="KW-0813">Transport</keyword>
<keyword evidence="4 7" id="KW-0769">Symport</keyword>
<evidence type="ECO:0000256" key="1">
    <source>
        <dbReference type="ARBA" id="ARBA00004141"/>
    </source>
</evidence>
<dbReference type="EMBL" id="ABVL01000001">
    <property type="protein sequence ID" value="EDY21891.1"/>
    <property type="molecule type" value="Genomic_DNA"/>
</dbReference>
<comment type="function">
    <text evidence="7">H(+)-stimulated, divalent metal cation uptake system.</text>
</comment>
<protein>
    <recommendedName>
        <fullName evidence="7">Divalent metal cation transporter MntH</fullName>
    </recommendedName>
</protein>
<feature type="transmembrane region" description="Helical" evidence="7">
    <location>
        <begin position="427"/>
        <end position="449"/>
    </location>
</feature>
<proteinExistence type="inferred from homology"/>
<dbReference type="PRINTS" id="PR00447">
    <property type="entry name" value="NATRESASSCMP"/>
</dbReference>
<dbReference type="NCBIfam" id="TIGR01197">
    <property type="entry name" value="nramp"/>
    <property type="match status" value="1"/>
</dbReference>
<evidence type="ECO:0000256" key="3">
    <source>
        <dbReference type="ARBA" id="ARBA00022692"/>
    </source>
</evidence>
<evidence type="ECO:0000256" key="2">
    <source>
        <dbReference type="ARBA" id="ARBA00022448"/>
    </source>
</evidence>
<feature type="transmembrane region" description="Helical" evidence="7">
    <location>
        <begin position="307"/>
        <end position="330"/>
    </location>
</feature>
<feature type="transmembrane region" description="Helical" evidence="7">
    <location>
        <begin position="274"/>
        <end position="295"/>
    </location>
</feature>
<name>B4CTL7_9BACT</name>
<dbReference type="GO" id="GO:0046872">
    <property type="term" value="F:metal ion binding"/>
    <property type="evidence" value="ECO:0007669"/>
    <property type="project" value="UniProtKB-UniRule"/>
</dbReference>
<keyword evidence="5 7" id="KW-1133">Transmembrane helix</keyword>
<feature type="transmembrane region" description="Helical" evidence="7">
    <location>
        <begin position="74"/>
        <end position="101"/>
    </location>
</feature>
<feature type="transmembrane region" description="Helical" evidence="7">
    <location>
        <begin position="178"/>
        <end position="200"/>
    </location>
</feature>
<evidence type="ECO:0000313" key="8">
    <source>
        <dbReference type="EMBL" id="EDY21891.1"/>
    </source>
</evidence>
<gene>
    <name evidence="7" type="primary">mntH</name>
    <name evidence="8" type="ORF">CfE428DRAFT_0016</name>
</gene>
<feature type="transmembrane region" description="Helical" evidence="7">
    <location>
        <begin position="121"/>
        <end position="144"/>
    </location>
</feature>
<dbReference type="GO" id="GO:0005886">
    <property type="term" value="C:plasma membrane"/>
    <property type="evidence" value="ECO:0007669"/>
    <property type="project" value="UniProtKB-SubCell"/>
</dbReference>
<sequence>MSNAHRTVPPESTAGWRQVAGQASLPEVHRSVVVPANASFWRKLLAFSGPGFLVAVGYMDPGNWATDLVGGAKFGYALLSVIMISNLMAILLQHLCIKLGIVTGRDLAQACRDHYSKPTVWFLWVLCEIAIAACDLAEVIGSAIALQLLFGIPLTWGCIITALDVLAVLYLQNKGFRYLEALVITLIATIGTCFAAELIFSRPSLAGVALGFIPRANIITDPSMLYVSISILGATVMPHNLYLHSSIVQTRKYAQTPEGKREAIKFATIDSTTALMFALFINAAILILAAAAFHWSGHQDVAEIRDAFKLLSPLLGVGLASVIFAVALLASGQNSTLTGTLAGQIVMEGFISIRLRPWLRRLITRALAIVPAVVVIGIWGESKATELLLISQVVLSMQLGFAVWPLMRFTNEKTKMGPFANALWIRLLGWSTTAIIIVLNLILLFNTFAPDSVLKAVYGSLGWPIPT</sequence>
<evidence type="ECO:0000256" key="7">
    <source>
        <dbReference type="HAMAP-Rule" id="MF_00221"/>
    </source>
</evidence>
<dbReference type="NCBIfam" id="NF001923">
    <property type="entry name" value="PRK00701.1"/>
    <property type="match status" value="1"/>
</dbReference>
<dbReference type="Pfam" id="PF01566">
    <property type="entry name" value="Nramp"/>
    <property type="match status" value="1"/>
</dbReference>
<dbReference type="PANTHER" id="PTHR11706">
    <property type="entry name" value="SOLUTE CARRIER PROTEIN FAMILY 11 MEMBER"/>
    <property type="match status" value="1"/>
</dbReference>
<feature type="transmembrane region" description="Helical" evidence="7">
    <location>
        <begin position="150"/>
        <end position="171"/>
    </location>
</feature>
<dbReference type="InParanoid" id="B4CTL7"/>
<dbReference type="InterPro" id="IPR001046">
    <property type="entry name" value="NRAMP_fam"/>
</dbReference>
<comment type="subcellular location">
    <subcellularLocation>
        <location evidence="7">Cell membrane</location>
        <topology evidence="7">Multi-pass membrane protein</topology>
    </subcellularLocation>
    <subcellularLocation>
        <location evidence="1">Membrane</location>
        <topology evidence="1">Multi-pass membrane protein</topology>
    </subcellularLocation>
</comment>
<dbReference type="FunCoup" id="B4CTL7">
    <property type="interactions" value="297"/>
</dbReference>
<keyword evidence="7" id="KW-0406">Ion transport</keyword>
<feature type="transmembrane region" description="Helical" evidence="7">
    <location>
        <begin position="224"/>
        <end position="243"/>
    </location>
</feature>
<dbReference type="NCBIfam" id="NF037982">
    <property type="entry name" value="Nramp_1"/>
    <property type="match status" value="1"/>
</dbReference>
<keyword evidence="3 7" id="KW-0812">Transmembrane</keyword>
<evidence type="ECO:0000313" key="9">
    <source>
        <dbReference type="Proteomes" id="UP000005824"/>
    </source>
</evidence>
<feature type="transmembrane region" description="Helical" evidence="7">
    <location>
        <begin position="40"/>
        <end position="59"/>
    </location>
</feature>
<dbReference type="AlphaFoldDB" id="B4CTL7"/>
<dbReference type="eggNOG" id="COG1914">
    <property type="taxonomic scope" value="Bacteria"/>
</dbReference>
<reference evidence="8 9" key="1">
    <citation type="journal article" date="2011" name="J. Bacteriol.">
        <title>Genome sequence of Chthoniobacter flavus Ellin428, an aerobic heterotrophic soil bacterium.</title>
        <authorList>
            <person name="Kant R."/>
            <person name="van Passel M.W."/>
            <person name="Palva A."/>
            <person name="Lucas S."/>
            <person name="Lapidus A."/>
            <person name="Glavina Del Rio T."/>
            <person name="Dalin E."/>
            <person name="Tice H."/>
            <person name="Bruce D."/>
            <person name="Goodwin L."/>
            <person name="Pitluck S."/>
            <person name="Larimer F.W."/>
            <person name="Land M.L."/>
            <person name="Hauser L."/>
            <person name="Sangwan P."/>
            <person name="de Vos W.M."/>
            <person name="Janssen P.H."/>
            <person name="Smidt H."/>
        </authorList>
    </citation>
    <scope>NUCLEOTIDE SEQUENCE [LARGE SCALE GENOMIC DNA]</scope>
    <source>
        <strain evidence="8 9">Ellin428</strain>
    </source>
</reference>
<accession>B4CTL7</accession>
<keyword evidence="9" id="KW-1185">Reference proteome</keyword>
<comment type="caution">
    <text evidence="8">The sequence shown here is derived from an EMBL/GenBank/DDBJ whole genome shotgun (WGS) entry which is preliminary data.</text>
</comment>
<dbReference type="Proteomes" id="UP000005824">
    <property type="component" value="Unassembled WGS sequence"/>
</dbReference>
<evidence type="ECO:0000256" key="5">
    <source>
        <dbReference type="ARBA" id="ARBA00022989"/>
    </source>
</evidence>
<evidence type="ECO:0000256" key="6">
    <source>
        <dbReference type="ARBA" id="ARBA00023136"/>
    </source>
</evidence>
<dbReference type="STRING" id="497964.CfE428DRAFT_0016"/>
<dbReference type="HAMAP" id="MF_00221">
    <property type="entry name" value="NRAMP"/>
    <property type="match status" value="1"/>
</dbReference>
<dbReference type="PANTHER" id="PTHR11706:SF33">
    <property type="entry name" value="NATURAL RESISTANCE-ASSOCIATED MACROPHAGE PROTEIN 2"/>
    <property type="match status" value="1"/>
</dbReference>
<evidence type="ECO:0000256" key="4">
    <source>
        <dbReference type="ARBA" id="ARBA00022847"/>
    </source>
</evidence>
<dbReference type="GO" id="GO:0034755">
    <property type="term" value="P:iron ion transmembrane transport"/>
    <property type="evidence" value="ECO:0007669"/>
    <property type="project" value="TreeGrafter"/>
</dbReference>
<feature type="transmembrane region" description="Helical" evidence="7">
    <location>
        <begin position="386"/>
        <end position="406"/>
    </location>
</feature>